<proteinExistence type="predicted"/>
<sequence>VRVPVGTVVSSSIIWNYIFYCKNTPLLARNVFNHEPVCLKA</sequence>
<keyword evidence="2" id="KW-1185">Reference proteome</keyword>
<organism evidence="1 2">
    <name type="scientific">Leptosomus discolor</name>
    <name type="common">Madagascar cuckoo roller</name>
    <name type="synonym">Cuculus discolor</name>
    <dbReference type="NCBI Taxonomy" id="188344"/>
    <lineage>
        <taxon>Eukaryota</taxon>
        <taxon>Metazoa</taxon>
        <taxon>Chordata</taxon>
        <taxon>Craniata</taxon>
        <taxon>Vertebrata</taxon>
        <taxon>Euteleostomi</taxon>
        <taxon>Archelosauria</taxon>
        <taxon>Archosauria</taxon>
        <taxon>Dinosauria</taxon>
        <taxon>Saurischia</taxon>
        <taxon>Theropoda</taxon>
        <taxon>Coelurosauria</taxon>
        <taxon>Aves</taxon>
        <taxon>Neognathae</taxon>
        <taxon>Neoaves</taxon>
        <taxon>Telluraves</taxon>
        <taxon>Coraciimorphae</taxon>
        <taxon>Coraciiformes</taxon>
        <taxon>Leptosomidae</taxon>
        <taxon>Leptosomus</taxon>
    </lineage>
</organism>
<dbReference type="AlphaFoldDB" id="A0A091PZI8"/>
<gene>
    <name evidence="1" type="ORF">N330_05231</name>
</gene>
<evidence type="ECO:0000313" key="1">
    <source>
        <dbReference type="EMBL" id="KFQ02814.1"/>
    </source>
</evidence>
<accession>A0A091PZI8</accession>
<feature type="non-terminal residue" evidence="1">
    <location>
        <position position="41"/>
    </location>
</feature>
<feature type="non-terminal residue" evidence="1">
    <location>
        <position position="1"/>
    </location>
</feature>
<evidence type="ECO:0000313" key="2">
    <source>
        <dbReference type="Proteomes" id="UP000053001"/>
    </source>
</evidence>
<dbReference type="Proteomes" id="UP000053001">
    <property type="component" value="Unassembled WGS sequence"/>
</dbReference>
<name>A0A091PZI8_LEPDC</name>
<dbReference type="EMBL" id="KK668215">
    <property type="protein sequence ID" value="KFQ02814.1"/>
    <property type="molecule type" value="Genomic_DNA"/>
</dbReference>
<dbReference type="PhylomeDB" id="A0A091PZI8"/>
<protein>
    <submittedName>
        <fullName evidence="1">Uncharacterized protein</fullName>
    </submittedName>
</protein>
<reference evidence="1 2" key="1">
    <citation type="submission" date="2014-04" db="EMBL/GenBank/DDBJ databases">
        <title>Genome evolution of avian class.</title>
        <authorList>
            <person name="Zhang G."/>
            <person name="Li C."/>
        </authorList>
    </citation>
    <scope>NUCLEOTIDE SEQUENCE [LARGE SCALE GENOMIC DNA]</scope>
    <source>
        <strain evidence="1">BGI_N330</strain>
    </source>
</reference>